<keyword evidence="1" id="KW-0812">Transmembrane</keyword>
<dbReference type="AlphaFoldDB" id="A0AAE1EF06"/>
<keyword evidence="1" id="KW-0472">Membrane</keyword>
<protein>
    <submittedName>
        <fullName evidence="2">Uncharacterized protein</fullName>
    </submittedName>
</protein>
<dbReference type="Proteomes" id="UP001283361">
    <property type="component" value="Unassembled WGS sequence"/>
</dbReference>
<proteinExistence type="predicted"/>
<comment type="caution">
    <text evidence="2">The sequence shown here is derived from an EMBL/GenBank/DDBJ whole genome shotgun (WGS) entry which is preliminary data.</text>
</comment>
<feature type="transmembrane region" description="Helical" evidence="1">
    <location>
        <begin position="6"/>
        <end position="26"/>
    </location>
</feature>
<gene>
    <name evidence="2" type="ORF">RRG08_040779</name>
</gene>
<organism evidence="2 3">
    <name type="scientific">Elysia crispata</name>
    <name type="common">lettuce slug</name>
    <dbReference type="NCBI Taxonomy" id="231223"/>
    <lineage>
        <taxon>Eukaryota</taxon>
        <taxon>Metazoa</taxon>
        <taxon>Spiralia</taxon>
        <taxon>Lophotrochozoa</taxon>
        <taxon>Mollusca</taxon>
        <taxon>Gastropoda</taxon>
        <taxon>Heterobranchia</taxon>
        <taxon>Euthyneura</taxon>
        <taxon>Panpulmonata</taxon>
        <taxon>Sacoglossa</taxon>
        <taxon>Placobranchoidea</taxon>
        <taxon>Plakobranchidae</taxon>
        <taxon>Elysia</taxon>
    </lineage>
</organism>
<reference evidence="2" key="1">
    <citation type="journal article" date="2023" name="G3 (Bethesda)">
        <title>A reference genome for the long-term kleptoplast-retaining sea slug Elysia crispata morphotype clarki.</title>
        <authorList>
            <person name="Eastman K.E."/>
            <person name="Pendleton A.L."/>
            <person name="Shaikh M.A."/>
            <person name="Suttiyut T."/>
            <person name="Ogas R."/>
            <person name="Tomko P."/>
            <person name="Gavelis G."/>
            <person name="Widhalm J.R."/>
            <person name="Wisecaver J.H."/>
        </authorList>
    </citation>
    <scope>NUCLEOTIDE SEQUENCE</scope>
    <source>
        <strain evidence="2">ECLA1</strain>
    </source>
</reference>
<accession>A0AAE1EF06</accession>
<sequence>MSPCWAPHTVVCVIMCHFAILVILFVPSAEEKDISFATPDDGVFLVTAERSSTKPLKAVPNSLGTFHARLPSADEAANCIAMGTVSDAVVFYRRWLHRPGSQNLRPCGFLSSLATPTRQPKPAEAFLDHLETVKRLPHNLAVGVYNISFPVGISALSLSKKCQPDTADMGYLEEACDRGDI</sequence>
<evidence type="ECO:0000313" key="2">
    <source>
        <dbReference type="EMBL" id="KAK3804272.1"/>
    </source>
</evidence>
<evidence type="ECO:0000256" key="1">
    <source>
        <dbReference type="SAM" id="Phobius"/>
    </source>
</evidence>
<keyword evidence="1" id="KW-1133">Transmembrane helix</keyword>
<evidence type="ECO:0000313" key="3">
    <source>
        <dbReference type="Proteomes" id="UP001283361"/>
    </source>
</evidence>
<dbReference type="EMBL" id="JAWDGP010000029">
    <property type="protein sequence ID" value="KAK3804272.1"/>
    <property type="molecule type" value="Genomic_DNA"/>
</dbReference>
<keyword evidence="3" id="KW-1185">Reference proteome</keyword>
<name>A0AAE1EF06_9GAST</name>